<dbReference type="Proteomes" id="UP001500367">
    <property type="component" value="Unassembled WGS sequence"/>
</dbReference>
<dbReference type="Pfam" id="PF12631">
    <property type="entry name" value="MnmE_helical"/>
    <property type="match status" value="1"/>
</dbReference>
<dbReference type="InterPro" id="IPR027417">
    <property type="entry name" value="P-loop_NTPase"/>
</dbReference>
<feature type="binding site" evidence="7">
    <location>
        <position position="235"/>
    </location>
    <ligand>
        <name>Mg(2+)</name>
        <dbReference type="ChEBI" id="CHEBI:18420"/>
    </ligand>
</feature>
<dbReference type="CDD" id="cd04164">
    <property type="entry name" value="trmE"/>
    <property type="match status" value="1"/>
</dbReference>
<comment type="subcellular location">
    <subcellularLocation>
        <location evidence="7">Cytoplasm</location>
    </subcellularLocation>
</comment>
<comment type="similarity">
    <text evidence="1 7 8">Belongs to the TRAFAC class TrmE-Era-EngA-EngB-Septin-like GTPase superfamily. TrmE GTPase family.</text>
</comment>
<dbReference type="PANTHER" id="PTHR42714:SF2">
    <property type="entry name" value="TRNA MODIFICATION GTPASE GTPBP3, MITOCHONDRIAL"/>
    <property type="match status" value="1"/>
</dbReference>
<feature type="binding site" evidence="7">
    <location>
        <position position="255"/>
    </location>
    <ligand>
        <name>K(+)</name>
        <dbReference type="ChEBI" id="CHEBI:29103"/>
    </ligand>
</feature>
<dbReference type="PROSITE" id="PS51709">
    <property type="entry name" value="G_TRME"/>
    <property type="match status" value="1"/>
</dbReference>
<keyword evidence="5 7" id="KW-0630">Potassium</keyword>
<feature type="binding site" evidence="7">
    <location>
        <position position="231"/>
    </location>
    <ligand>
        <name>K(+)</name>
        <dbReference type="ChEBI" id="CHEBI:29103"/>
    </ligand>
</feature>
<feature type="binding site" evidence="7">
    <location>
        <position position="86"/>
    </location>
    <ligand>
        <name>(6S)-5-formyl-5,6,7,8-tetrahydrofolate</name>
        <dbReference type="ChEBI" id="CHEBI:57457"/>
    </ligand>
</feature>
<feature type="binding site" evidence="7">
    <location>
        <begin position="275"/>
        <end position="278"/>
    </location>
    <ligand>
        <name>GTP</name>
        <dbReference type="ChEBI" id="CHEBI:37565"/>
    </ligand>
</feature>
<dbReference type="CDD" id="cd14858">
    <property type="entry name" value="TrmE_N"/>
    <property type="match status" value="1"/>
</dbReference>
<evidence type="ECO:0000256" key="5">
    <source>
        <dbReference type="ARBA" id="ARBA00022958"/>
    </source>
</evidence>
<keyword evidence="4 7" id="KW-0460">Magnesium</keyword>
<keyword evidence="11" id="KW-1185">Reference proteome</keyword>
<accession>A0ABP7W525</accession>
<dbReference type="Gene3D" id="1.20.120.430">
    <property type="entry name" value="tRNA modification GTPase MnmE domain 2"/>
    <property type="match status" value="1"/>
</dbReference>
<feature type="binding site" evidence="7">
    <location>
        <position position="256"/>
    </location>
    <ligand>
        <name>Mg(2+)</name>
        <dbReference type="ChEBI" id="CHEBI:18420"/>
    </ligand>
</feature>
<reference evidence="11" key="1">
    <citation type="journal article" date="2019" name="Int. J. Syst. Evol. Microbiol.">
        <title>The Global Catalogue of Microorganisms (GCM) 10K type strain sequencing project: providing services to taxonomists for standard genome sequencing and annotation.</title>
        <authorList>
            <consortium name="The Broad Institute Genomics Platform"/>
            <consortium name="The Broad Institute Genome Sequencing Center for Infectious Disease"/>
            <person name="Wu L."/>
            <person name="Ma J."/>
        </authorList>
    </citation>
    <scope>NUCLEOTIDE SEQUENCE [LARGE SCALE GENOMIC DNA]</scope>
    <source>
        <strain evidence="11">JCM 17069</strain>
    </source>
</reference>
<evidence type="ECO:0000256" key="7">
    <source>
        <dbReference type="HAMAP-Rule" id="MF_00379"/>
    </source>
</evidence>
<evidence type="ECO:0000313" key="11">
    <source>
        <dbReference type="Proteomes" id="UP001500367"/>
    </source>
</evidence>
<evidence type="ECO:0000256" key="2">
    <source>
        <dbReference type="ARBA" id="ARBA00022694"/>
    </source>
</evidence>
<feature type="binding site" evidence="7">
    <location>
        <position position="252"/>
    </location>
    <ligand>
        <name>K(+)</name>
        <dbReference type="ChEBI" id="CHEBI:29103"/>
    </ligand>
</feature>
<dbReference type="InterPro" id="IPR005225">
    <property type="entry name" value="Small_GTP-bd"/>
</dbReference>
<dbReference type="InterPro" id="IPR025867">
    <property type="entry name" value="MnmE_helical"/>
</dbReference>
<dbReference type="Gene3D" id="3.30.1360.120">
    <property type="entry name" value="Probable tRNA modification gtpase trme, domain 1"/>
    <property type="match status" value="1"/>
</dbReference>
<evidence type="ECO:0000256" key="3">
    <source>
        <dbReference type="ARBA" id="ARBA00022741"/>
    </source>
</evidence>
<feature type="binding site" evidence="7">
    <location>
        <position position="23"/>
    </location>
    <ligand>
        <name>(6S)-5-formyl-5,6,7,8-tetrahydrofolate</name>
        <dbReference type="ChEBI" id="CHEBI:57457"/>
    </ligand>
</feature>
<dbReference type="InterPro" id="IPR006073">
    <property type="entry name" value="GTP-bd"/>
</dbReference>
<evidence type="ECO:0000313" key="10">
    <source>
        <dbReference type="EMBL" id="GAA4081150.1"/>
    </source>
</evidence>
<keyword evidence="2 7" id="KW-0819">tRNA processing</keyword>
<organism evidence="10 11">
    <name type="scientific">Flavobacterium cheonanense</name>
    <dbReference type="NCBI Taxonomy" id="706183"/>
    <lineage>
        <taxon>Bacteria</taxon>
        <taxon>Pseudomonadati</taxon>
        <taxon>Bacteroidota</taxon>
        <taxon>Flavobacteriia</taxon>
        <taxon>Flavobacteriales</taxon>
        <taxon>Flavobacteriaceae</taxon>
        <taxon>Flavobacterium</taxon>
    </lineage>
</organism>
<comment type="cofactor">
    <cofactor evidence="7">
        <name>K(+)</name>
        <dbReference type="ChEBI" id="CHEBI:29103"/>
    </cofactor>
    <text evidence="7">Binds 1 potassium ion per subunit.</text>
</comment>
<dbReference type="NCBIfam" id="TIGR00231">
    <property type="entry name" value="small_GTP"/>
    <property type="match status" value="1"/>
</dbReference>
<name>A0ABP7W525_9FLAO</name>
<dbReference type="RefSeq" id="WP_344817396.1">
    <property type="nucleotide sequence ID" value="NZ_BAABCT010000015.1"/>
</dbReference>
<dbReference type="SUPFAM" id="SSF52540">
    <property type="entry name" value="P-loop containing nucleoside triphosphate hydrolases"/>
    <property type="match status" value="1"/>
</dbReference>
<keyword evidence="6 7" id="KW-0342">GTP-binding</keyword>
<comment type="function">
    <text evidence="7">Exhibits a very high intrinsic GTPase hydrolysis rate. Involved in the addition of a carboxymethylaminomethyl (cmnm) group at the wobble position (U34) of certain tRNAs, forming tRNA-cmnm(5)s(2)U34.</text>
</comment>
<gene>
    <name evidence="7 10" type="primary">mnmE</name>
    <name evidence="7" type="synonym">trmE</name>
    <name evidence="10" type="ORF">GCM10022389_29070</name>
</gene>
<feature type="domain" description="TrmE-type G" evidence="9">
    <location>
        <begin position="221"/>
        <end position="384"/>
    </location>
</feature>
<comment type="subunit">
    <text evidence="7">Homodimer. Heterotetramer of two MnmE and two MnmG subunits.</text>
</comment>
<dbReference type="InterPro" id="IPR004520">
    <property type="entry name" value="GTPase_MnmE"/>
</dbReference>
<dbReference type="Pfam" id="PF01926">
    <property type="entry name" value="MMR_HSR1"/>
    <property type="match status" value="1"/>
</dbReference>
<feature type="binding site" evidence="7">
    <location>
        <position position="462"/>
    </location>
    <ligand>
        <name>(6S)-5-formyl-5,6,7,8-tetrahydrofolate</name>
        <dbReference type="ChEBI" id="CHEBI:57457"/>
    </ligand>
</feature>
<dbReference type="Pfam" id="PF10396">
    <property type="entry name" value="TrmE_N"/>
    <property type="match status" value="1"/>
</dbReference>
<dbReference type="HAMAP" id="MF_00379">
    <property type="entry name" value="GTPase_MnmE"/>
    <property type="match status" value="1"/>
</dbReference>
<dbReference type="SUPFAM" id="SSF116878">
    <property type="entry name" value="TrmE connector domain"/>
    <property type="match status" value="1"/>
</dbReference>
<dbReference type="Gene3D" id="3.40.50.300">
    <property type="entry name" value="P-loop containing nucleotide triphosphate hydrolases"/>
    <property type="match status" value="1"/>
</dbReference>
<evidence type="ECO:0000256" key="1">
    <source>
        <dbReference type="ARBA" id="ARBA00011043"/>
    </source>
</evidence>
<protein>
    <recommendedName>
        <fullName evidence="7">tRNA modification GTPase MnmE</fullName>
        <ecNumber evidence="7">3.6.-.-</ecNumber>
    </recommendedName>
</protein>
<dbReference type="NCBIfam" id="TIGR00450">
    <property type="entry name" value="mnmE_trmE_thdF"/>
    <property type="match status" value="1"/>
</dbReference>
<proteinExistence type="inferred from homology"/>
<dbReference type="EMBL" id="BAABCT010000015">
    <property type="protein sequence ID" value="GAA4081150.1"/>
    <property type="molecule type" value="Genomic_DNA"/>
</dbReference>
<dbReference type="InterPro" id="IPR027266">
    <property type="entry name" value="TrmE/GcvT-like"/>
</dbReference>
<evidence type="ECO:0000259" key="9">
    <source>
        <dbReference type="PROSITE" id="PS51709"/>
    </source>
</evidence>
<dbReference type="PANTHER" id="PTHR42714">
    <property type="entry name" value="TRNA MODIFICATION GTPASE GTPBP3"/>
    <property type="match status" value="1"/>
</dbReference>
<dbReference type="NCBIfam" id="NF003661">
    <property type="entry name" value="PRK05291.1-3"/>
    <property type="match status" value="1"/>
</dbReference>
<comment type="caution">
    <text evidence="10">The sequence shown here is derived from an EMBL/GenBank/DDBJ whole genome shotgun (WGS) entry which is preliminary data.</text>
</comment>
<dbReference type="EC" id="3.6.-.-" evidence="7"/>
<keyword evidence="7" id="KW-0963">Cytoplasm</keyword>
<keyword evidence="3 7" id="KW-0547">Nucleotide-binding</keyword>
<keyword evidence="7" id="KW-0479">Metal-binding</keyword>
<dbReference type="InterPro" id="IPR031168">
    <property type="entry name" value="G_TrmE"/>
</dbReference>
<feature type="binding site" evidence="7">
    <location>
        <begin position="250"/>
        <end position="256"/>
    </location>
    <ligand>
        <name>GTP</name>
        <dbReference type="ChEBI" id="CHEBI:37565"/>
    </ligand>
</feature>
<keyword evidence="7" id="KW-0378">Hydrolase</keyword>
<evidence type="ECO:0000256" key="4">
    <source>
        <dbReference type="ARBA" id="ARBA00022842"/>
    </source>
</evidence>
<feature type="binding site" evidence="7">
    <location>
        <position position="125"/>
    </location>
    <ligand>
        <name>(6S)-5-formyl-5,6,7,8-tetrahydrofolate</name>
        <dbReference type="ChEBI" id="CHEBI:57457"/>
    </ligand>
</feature>
<evidence type="ECO:0000256" key="8">
    <source>
        <dbReference type="RuleBase" id="RU003313"/>
    </source>
</evidence>
<feature type="binding site" evidence="7">
    <location>
        <begin position="341"/>
        <end position="344"/>
    </location>
    <ligand>
        <name>GTP</name>
        <dbReference type="ChEBI" id="CHEBI:37565"/>
    </ligand>
</feature>
<feature type="binding site" evidence="7">
    <location>
        <position position="250"/>
    </location>
    <ligand>
        <name>K(+)</name>
        <dbReference type="ChEBI" id="CHEBI:29103"/>
    </ligand>
</feature>
<dbReference type="InterPro" id="IPR027368">
    <property type="entry name" value="MnmE_dom2"/>
</dbReference>
<evidence type="ECO:0000256" key="6">
    <source>
        <dbReference type="ARBA" id="ARBA00023134"/>
    </source>
</evidence>
<sequence length="462" mass="51081">MIYNDTIVALATPSGSGAVAIIRMSGKNAVTIASEVFQSVSGKDLTKQRTHTIHLGTIVDGTKIYDQVLVSIFKNPNSYTGEDVIEISCHGSVFIQQQIIQLLLRKGCRMAQAGEFTLRAFLNGKLDLSQAEAVADLISSDNEASHQIAMQQMRGGFSNEIAKLREELLNFASLIELELDFAEEDVEFADRTQFHDLLNRIEFVLKRLIDSFAVGNVIKNGIPVAIVGEPNVGKSTLLNALLNEERAIVSDIAGTTRDTIEDELVIDGIGFRFIDTAGIRETKDIVESIGIKKTFEKIEQSQVVVYLFDSTEFVASSSKFKIEIEKIKNQFPLKPLVIIGNKADKLTENEVVLLKSEIENILLISAKEKIGIEDLKNQLLSFVNTGSLRNNETIITNTRHYDSLHKALEEIQKVKFGLSSGIPSDLMAIDIKQALYYFGEITGEVTNDELLGNIFANFCIGK</sequence>
<dbReference type="InterPro" id="IPR018948">
    <property type="entry name" value="GTP-bd_TrmE_N"/>
</dbReference>
<feature type="binding site" evidence="7">
    <location>
        <begin position="231"/>
        <end position="236"/>
    </location>
    <ligand>
        <name>GTP</name>
        <dbReference type="ChEBI" id="CHEBI:37565"/>
    </ligand>
</feature>
<comment type="caution">
    <text evidence="7">Lacks conserved residue(s) required for the propagation of feature annotation.</text>
</comment>